<feature type="domain" description="CBM-cenC" evidence="2">
    <location>
        <begin position="7"/>
        <end position="119"/>
    </location>
</feature>
<dbReference type="GO" id="GO:0016798">
    <property type="term" value="F:hydrolase activity, acting on glycosyl bonds"/>
    <property type="evidence" value="ECO:0007669"/>
    <property type="project" value="InterPro"/>
</dbReference>
<proteinExistence type="predicted"/>
<dbReference type="RefSeq" id="XP_025465472.1">
    <property type="nucleotide sequence ID" value="XM_025617325.1"/>
</dbReference>
<evidence type="ECO:0000313" key="4">
    <source>
        <dbReference type="Proteomes" id="UP000246702"/>
    </source>
</evidence>
<dbReference type="Proteomes" id="UP000246702">
    <property type="component" value="Unassembled WGS sequence"/>
</dbReference>
<reference evidence="3 4" key="1">
    <citation type="submission" date="2016-12" db="EMBL/GenBank/DDBJ databases">
        <title>The genomes of Aspergillus section Nigri reveals drivers in fungal speciation.</title>
        <authorList>
            <consortium name="DOE Joint Genome Institute"/>
            <person name="Vesth T.C."/>
            <person name="Nybo J."/>
            <person name="Theobald S."/>
            <person name="Brandl J."/>
            <person name="Frisvad J.C."/>
            <person name="Nielsen K.F."/>
            <person name="Lyhne E.K."/>
            <person name="Kogle M.E."/>
            <person name="Kuo A."/>
            <person name="Riley R."/>
            <person name="Clum A."/>
            <person name="Nolan M."/>
            <person name="Lipzen A."/>
            <person name="Salamov A."/>
            <person name="Henrissat B."/>
            <person name="Wiebenga A."/>
            <person name="De Vries R.P."/>
            <person name="Grigoriev I.V."/>
            <person name="Mortensen U.H."/>
            <person name="Andersen M.R."/>
            <person name="Baker S.E."/>
        </authorList>
    </citation>
    <scope>NUCLEOTIDE SEQUENCE [LARGE SCALE GENOMIC DNA]</scope>
    <source>
        <strain evidence="3 4">CBS 115572</strain>
    </source>
</reference>
<evidence type="ECO:0000256" key="1">
    <source>
        <dbReference type="ARBA" id="ARBA00022801"/>
    </source>
</evidence>
<protein>
    <recommendedName>
        <fullName evidence="2">CBM-cenC domain-containing protein</fullName>
    </recommendedName>
</protein>
<dbReference type="OrthoDB" id="4240053at2759"/>
<dbReference type="SUPFAM" id="SSF49785">
    <property type="entry name" value="Galactose-binding domain-like"/>
    <property type="match status" value="1"/>
</dbReference>
<dbReference type="STRING" id="1450535.A0A317W9Y2"/>
<dbReference type="Gene3D" id="2.60.120.260">
    <property type="entry name" value="Galactose-binding domain-like"/>
    <property type="match status" value="1"/>
</dbReference>
<evidence type="ECO:0000313" key="3">
    <source>
        <dbReference type="EMBL" id="PWY80870.1"/>
    </source>
</evidence>
<evidence type="ECO:0000259" key="2">
    <source>
        <dbReference type="Pfam" id="PF02018"/>
    </source>
</evidence>
<sequence>MSLSTCNILTNPSFESGSLSPWYTNDPSFVRVTNGTPAYDGTYSLNLTTQPNNDNPQTTISQTLTNLTRNTAYDFSIEVKVPVSRGIEDCTVTAYTGSNATSGVIASAEIDPSGSWTACDGEDNENDRGVVYLDEVVLGRRGC</sequence>
<dbReference type="InterPro" id="IPR008979">
    <property type="entry name" value="Galactose-bd-like_sf"/>
</dbReference>
<keyword evidence="1" id="KW-0378">Hydrolase</keyword>
<dbReference type="Pfam" id="PF02018">
    <property type="entry name" value="CBM_4_9"/>
    <property type="match status" value="1"/>
</dbReference>
<dbReference type="GeneID" id="37119468"/>
<gene>
    <name evidence="3" type="ORF">BO94DRAFT_625974</name>
</gene>
<accession>A0A317W9Y2</accession>
<organism evidence="3 4">
    <name type="scientific">Aspergillus sclerotioniger CBS 115572</name>
    <dbReference type="NCBI Taxonomy" id="1450535"/>
    <lineage>
        <taxon>Eukaryota</taxon>
        <taxon>Fungi</taxon>
        <taxon>Dikarya</taxon>
        <taxon>Ascomycota</taxon>
        <taxon>Pezizomycotina</taxon>
        <taxon>Eurotiomycetes</taxon>
        <taxon>Eurotiomycetidae</taxon>
        <taxon>Eurotiales</taxon>
        <taxon>Aspergillaceae</taxon>
        <taxon>Aspergillus</taxon>
        <taxon>Aspergillus subgen. Circumdati</taxon>
    </lineage>
</organism>
<keyword evidence="4" id="KW-1185">Reference proteome</keyword>
<comment type="caution">
    <text evidence="3">The sequence shown here is derived from an EMBL/GenBank/DDBJ whole genome shotgun (WGS) entry which is preliminary data.</text>
</comment>
<dbReference type="InterPro" id="IPR003305">
    <property type="entry name" value="CenC_carb-bd"/>
</dbReference>
<name>A0A317W9Y2_9EURO</name>
<dbReference type="EMBL" id="MSFK01000021">
    <property type="protein sequence ID" value="PWY80870.1"/>
    <property type="molecule type" value="Genomic_DNA"/>
</dbReference>
<dbReference type="AlphaFoldDB" id="A0A317W9Y2"/>